<evidence type="ECO:0000313" key="4">
    <source>
        <dbReference type="EMBL" id="GAA0547304.1"/>
    </source>
</evidence>
<name>A0ABP3NLT2_SACER</name>
<dbReference type="InterPro" id="IPR002192">
    <property type="entry name" value="PPDK_AMP/ATP-bd"/>
</dbReference>
<dbReference type="PANTHER" id="PTHR43615:SF1">
    <property type="entry name" value="PPDK_N DOMAIN-CONTAINING PROTEIN"/>
    <property type="match status" value="1"/>
</dbReference>
<feature type="domain" description="Pyruvate phosphate dikinase AMP/ATP-binding" evidence="3">
    <location>
        <begin position="17"/>
        <end position="209"/>
    </location>
</feature>
<feature type="domain" description="PEP-utilising enzyme mobile" evidence="2">
    <location>
        <begin position="767"/>
        <end position="836"/>
    </location>
</feature>
<evidence type="ECO:0000313" key="5">
    <source>
        <dbReference type="Proteomes" id="UP001500729"/>
    </source>
</evidence>
<dbReference type="InterPro" id="IPR008279">
    <property type="entry name" value="PEP-util_enz_mobile_dom"/>
</dbReference>
<accession>A0ABP3NLT2</accession>
<dbReference type="SUPFAM" id="SSF52009">
    <property type="entry name" value="Phosphohistidine domain"/>
    <property type="match status" value="1"/>
</dbReference>
<dbReference type="Gene3D" id="3.30.1490.20">
    <property type="entry name" value="ATP-grasp fold, A domain"/>
    <property type="match status" value="1"/>
</dbReference>
<organism evidence="4 5">
    <name type="scientific">Saccharopolyspora erythraea</name>
    <name type="common">Streptomyces erythraeus</name>
    <dbReference type="NCBI Taxonomy" id="1836"/>
    <lineage>
        <taxon>Bacteria</taxon>
        <taxon>Bacillati</taxon>
        <taxon>Actinomycetota</taxon>
        <taxon>Actinomycetes</taxon>
        <taxon>Pseudonocardiales</taxon>
        <taxon>Pseudonocardiaceae</taxon>
        <taxon>Saccharopolyspora</taxon>
    </lineage>
</organism>
<dbReference type="InterPro" id="IPR051549">
    <property type="entry name" value="PEP_Utilizing_Enz"/>
</dbReference>
<dbReference type="Pfam" id="PF00391">
    <property type="entry name" value="PEP-utilizers"/>
    <property type="match status" value="1"/>
</dbReference>
<dbReference type="Gene3D" id="3.30.470.20">
    <property type="entry name" value="ATP-grasp fold, B domain"/>
    <property type="match status" value="1"/>
</dbReference>
<dbReference type="PANTHER" id="PTHR43615">
    <property type="entry name" value="PHOSPHOENOLPYRUVATE SYNTHASE-RELATED"/>
    <property type="match status" value="1"/>
</dbReference>
<dbReference type="Gene3D" id="3.50.30.10">
    <property type="entry name" value="Phosphohistidine domain"/>
    <property type="match status" value="1"/>
</dbReference>
<evidence type="ECO:0000259" key="2">
    <source>
        <dbReference type="Pfam" id="PF00391"/>
    </source>
</evidence>
<dbReference type="RefSeq" id="WP_011875314.1">
    <property type="nucleotide sequence ID" value="NZ_BAAAGS010000043.1"/>
</dbReference>
<feature type="compositionally biased region" description="Gly residues" evidence="1">
    <location>
        <begin position="219"/>
        <end position="231"/>
    </location>
</feature>
<proteinExistence type="predicted"/>
<gene>
    <name evidence="4" type="ORF">GCM10009533_52580</name>
</gene>
<dbReference type="SUPFAM" id="SSF56059">
    <property type="entry name" value="Glutathione synthetase ATP-binding domain-like"/>
    <property type="match status" value="1"/>
</dbReference>
<dbReference type="EMBL" id="BAAAGS010000043">
    <property type="protein sequence ID" value="GAA0547304.1"/>
    <property type="molecule type" value="Genomic_DNA"/>
</dbReference>
<dbReference type="InterPro" id="IPR013815">
    <property type="entry name" value="ATP_grasp_subdomain_1"/>
</dbReference>
<sequence length="843" mass="89050">MALVVPLRDLPGANLASAGGKGANLAALVRAGFPVPSGFVVTTDAYAAVAGEPGPDTRAFRAALESAVVPEPVRAAIVAAYADLGGGPVAVRSSATAEDLPGAAFAGQQDTYLDVIGADAVVDAVRRCWGSLWSDRAVEYRRVRGVDSGQVRIAVVVQEMVPAETAGVLFTADPVSGDRERIVVDAGRGLGEAVVSGRVTPDHYVLDRHGDLRGWTPGRHGGAAPGRGGTENGRRGNRAARGGTAVHLGGIETVPGGTRVGWADADAGRSGTAVGPRGTLAAKAPGPDRLPDEVLRELARLGREAERLFGRPQDVEWAYADGRVSVLQARPMTALPPPPLELNVVQRRLASIMLEYMPVRPYPLDMSTWLPHGPAGLMGEVLAYFGLPGVIDGFVTEVDGVADRIVPPAVKPSRRLLAMPFRVAAPARRHDPARWTEDPRFVRYLERVRELASRDLTAMPWPRLLHMPREALDATRAVADLRIDYLPRTGLSLLRLLLALKVLGRSSLLMNLVNGAPTRTADANRELEALAARARSDPRLRAAVESLEPGRLADFDEFGARFEAFLTEYGHRETTSPLLVTTPTWSDAPETVLGLVKVLAAEPPVGTDVGERAMAGLLAHPLLRSPKRRARVRRWVSAARAGIAFREDSHFYFTMPLPVLRRSLLEIGGRLRDAGALGSAEDVFHLRLEGLEGVGDPAAAGGLRATASARAARRAELAGVRMLNLRSVFPDRPAGDALVSGTPASGGTDTGPVRVVRDPSEFGSLAAGDVLVCPYTNPAWTPLFQRAAAVVADSGGPASHAAIVAREYGIPAVMGTAVATSVLTDGTRVSVDGDVGRVTAADS</sequence>
<feature type="domain" description="Pyruvate phosphate dikinase AMP/ATP-binding" evidence="3">
    <location>
        <begin position="289"/>
        <end position="335"/>
    </location>
</feature>
<comment type="caution">
    <text evidence="4">The sequence shown here is derived from an EMBL/GenBank/DDBJ whole genome shotgun (WGS) entry which is preliminary data.</text>
</comment>
<feature type="region of interest" description="Disordered" evidence="1">
    <location>
        <begin position="215"/>
        <end position="242"/>
    </location>
</feature>
<dbReference type="Pfam" id="PF01326">
    <property type="entry name" value="PPDK_N"/>
    <property type="match status" value="2"/>
</dbReference>
<protein>
    <recommendedName>
        <fullName evidence="6">Phosphoenolpyruvate synthase</fullName>
    </recommendedName>
</protein>
<dbReference type="Proteomes" id="UP001500729">
    <property type="component" value="Unassembled WGS sequence"/>
</dbReference>
<evidence type="ECO:0000256" key="1">
    <source>
        <dbReference type="SAM" id="MobiDB-lite"/>
    </source>
</evidence>
<evidence type="ECO:0008006" key="6">
    <source>
        <dbReference type="Google" id="ProtNLM"/>
    </source>
</evidence>
<dbReference type="InterPro" id="IPR036637">
    <property type="entry name" value="Phosphohistidine_dom_sf"/>
</dbReference>
<evidence type="ECO:0000259" key="3">
    <source>
        <dbReference type="Pfam" id="PF01326"/>
    </source>
</evidence>
<reference evidence="5" key="1">
    <citation type="journal article" date="2019" name="Int. J. Syst. Evol. Microbiol.">
        <title>The Global Catalogue of Microorganisms (GCM) 10K type strain sequencing project: providing services to taxonomists for standard genome sequencing and annotation.</title>
        <authorList>
            <consortium name="The Broad Institute Genomics Platform"/>
            <consortium name="The Broad Institute Genome Sequencing Center for Infectious Disease"/>
            <person name="Wu L."/>
            <person name="Ma J."/>
        </authorList>
    </citation>
    <scope>NUCLEOTIDE SEQUENCE [LARGE SCALE GENOMIC DNA]</scope>
    <source>
        <strain evidence="5">JCM 10303</strain>
    </source>
</reference>
<keyword evidence="5" id="KW-1185">Reference proteome</keyword>
<feature type="region of interest" description="Disordered" evidence="1">
    <location>
        <begin position="268"/>
        <end position="289"/>
    </location>
</feature>